<evidence type="ECO:0000313" key="1">
    <source>
        <dbReference type="EMBL" id="CAH2283300.1"/>
    </source>
</evidence>
<organism evidence="1 2">
    <name type="scientific">Pelobates cultripes</name>
    <name type="common">Western spadefoot toad</name>
    <dbReference type="NCBI Taxonomy" id="61616"/>
    <lineage>
        <taxon>Eukaryota</taxon>
        <taxon>Metazoa</taxon>
        <taxon>Chordata</taxon>
        <taxon>Craniata</taxon>
        <taxon>Vertebrata</taxon>
        <taxon>Euteleostomi</taxon>
        <taxon>Amphibia</taxon>
        <taxon>Batrachia</taxon>
        <taxon>Anura</taxon>
        <taxon>Pelobatoidea</taxon>
        <taxon>Pelobatidae</taxon>
        <taxon>Pelobates</taxon>
    </lineage>
</organism>
<proteinExistence type="predicted"/>
<gene>
    <name evidence="1" type="ORF">PECUL_23A019549</name>
</gene>
<dbReference type="AlphaFoldDB" id="A0AAD1RZE3"/>
<name>A0AAD1RZE3_PELCU</name>
<dbReference type="EMBL" id="OW240915">
    <property type="protein sequence ID" value="CAH2283300.1"/>
    <property type="molecule type" value="Genomic_DNA"/>
</dbReference>
<evidence type="ECO:0000313" key="2">
    <source>
        <dbReference type="Proteomes" id="UP001295444"/>
    </source>
</evidence>
<protein>
    <submittedName>
        <fullName evidence="1">Uncharacterized protein</fullName>
    </submittedName>
</protein>
<reference evidence="1" key="1">
    <citation type="submission" date="2022-03" db="EMBL/GenBank/DDBJ databases">
        <authorList>
            <person name="Alioto T."/>
            <person name="Alioto T."/>
            <person name="Gomez Garrido J."/>
        </authorList>
    </citation>
    <scope>NUCLEOTIDE SEQUENCE</scope>
</reference>
<sequence>IIRTIHDYWLCTRVTSGRDDAFRWHAGIPVKCVITPCCHTYGHMQRSSHPPEVLESNYLFPTA</sequence>
<keyword evidence="2" id="KW-1185">Reference proteome</keyword>
<feature type="non-terminal residue" evidence="1">
    <location>
        <position position="1"/>
    </location>
</feature>
<dbReference type="Proteomes" id="UP001295444">
    <property type="component" value="Chromosome 04"/>
</dbReference>
<accession>A0AAD1RZE3</accession>
<feature type="non-terminal residue" evidence="1">
    <location>
        <position position="63"/>
    </location>
</feature>